<proteinExistence type="predicted"/>
<evidence type="ECO:0000313" key="1">
    <source>
        <dbReference type="EMBL" id="PWS33872.1"/>
    </source>
</evidence>
<evidence type="ECO:0000313" key="2">
    <source>
        <dbReference type="Proteomes" id="UP000245391"/>
    </source>
</evidence>
<comment type="caution">
    <text evidence="1">The sequence shown here is derived from an EMBL/GenBank/DDBJ whole genome shotgun (WGS) entry which is preliminary data.</text>
</comment>
<gene>
    <name evidence="1" type="ORF">DF947_04485</name>
</gene>
<dbReference type="RefSeq" id="WP_109928452.1">
    <property type="nucleotide sequence ID" value="NZ_QGNY01000001.1"/>
</dbReference>
<dbReference type="EMBL" id="QGNY01000001">
    <property type="protein sequence ID" value="PWS33872.1"/>
    <property type="molecule type" value="Genomic_DNA"/>
</dbReference>
<dbReference type="Proteomes" id="UP000245391">
    <property type="component" value="Unassembled WGS sequence"/>
</dbReference>
<organism evidence="1 2">
    <name type="scientific">Pedobacter paludis</name>
    <dbReference type="NCBI Taxonomy" id="2203212"/>
    <lineage>
        <taxon>Bacteria</taxon>
        <taxon>Pseudomonadati</taxon>
        <taxon>Bacteroidota</taxon>
        <taxon>Sphingobacteriia</taxon>
        <taxon>Sphingobacteriales</taxon>
        <taxon>Sphingobacteriaceae</taxon>
        <taxon>Pedobacter</taxon>
    </lineage>
</organism>
<keyword evidence="2" id="KW-1185">Reference proteome</keyword>
<sequence>MDTIAEIPTYWTKIRFGKPVEKNFLPNDTYDNLIELDKQEWNEEDSIRASISGNKELNFKVKSQLTEPDPIVKDFLKRIDSKKKEKYYSKDSLVNIGGNAKVSVVSVMPKNLDRLFLIVDCLIKNFRILGYNFIEDHNGFALLYNEEKLYLCFREKSNYVHEEDRQYSYQSLVPNGKLSVKLKNIYDKEFSDTDSIFLEDQIERILIYIAIKFNTLRIEHERSKERSRLYEIEKKKEEEIKQRKDDELIKFKLLIDESERWKKFEILVEYYNHLKEVSSTEDKEVQERLKWIKSKLDWYNPAINAFDELLDNVNRNTLEINKPKSWW</sequence>
<accession>A0A317F5L2</accession>
<dbReference type="OrthoDB" id="9777694at2"/>
<dbReference type="AlphaFoldDB" id="A0A317F5L2"/>
<name>A0A317F5L2_9SPHI</name>
<protein>
    <submittedName>
        <fullName evidence="1">Uncharacterized protein</fullName>
    </submittedName>
</protein>
<reference evidence="2" key="1">
    <citation type="submission" date="2018-05" db="EMBL/GenBank/DDBJ databases">
        <title>Pedobacter paludis sp. nov., isolated from wetland soil.</title>
        <authorList>
            <person name="Zhang Y."/>
        </authorList>
    </citation>
    <scope>NUCLEOTIDE SEQUENCE [LARGE SCALE GENOMIC DNA]</scope>
    <source>
        <strain evidence="2">R-8</strain>
    </source>
</reference>